<feature type="compositionally biased region" description="Polar residues" evidence="1">
    <location>
        <begin position="21"/>
        <end position="38"/>
    </location>
</feature>
<organism evidence="2 3">
    <name type="scientific">Pararge aegeria aegeria</name>
    <dbReference type="NCBI Taxonomy" id="348720"/>
    <lineage>
        <taxon>Eukaryota</taxon>
        <taxon>Metazoa</taxon>
        <taxon>Ecdysozoa</taxon>
        <taxon>Arthropoda</taxon>
        <taxon>Hexapoda</taxon>
        <taxon>Insecta</taxon>
        <taxon>Pterygota</taxon>
        <taxon>Neoptera</taxon>
        <taxon>Endopterygota</taxon>
        <taxon>Lepidoptera</taxon>
        <taxon>Glossata</taxon>
        <taxon>Ditrysia</taxon>
        <taxon>Papilionoidea</taxon>
        <taxon>Nymphalidae</taxon>
        <taxon>Satyrinae</taxon>
        <taxon>Satyrini</taxon>
        <taxon>Parargina</taxon>
        <taxon>Pararge</taxon>
    </lineage>
</organism>
<reference evidence="2" key="1">
    <citation type="submission" date="2022-03" db="EMBL/GenBank/DDBJ databases">
        <authorList>
            <person name="Lindestad O."/>
        </authorList>
    </citation>
    <scope>NUCLEOTIDE SEQUENCE</scope>
</reference>
<feature type="region of interest" description="Disordered" evidence="1">
    <location>
        <begin position="1"/>
        <end position="39"/>
    </location>
</feature>
<dbReference type="AlphaFoldDB" id="A0A8S4RGP4"/>
<keyword evidence="3" id="KW-1185">Reference proteome</keyword>
<name>A0A8S4RGP4_9NEOP</name>
<accession>A0A8S4RGP4</accession>
<proteinExistence type="predicted"/>
<sequence length="85" mass="9717">MRGAHSSENRWAFGPQGDGIETSNRQTQRPTSWTSNESLRAAGSKRLRIFEVPTKDLWPAVDNQLKKKVEVMMMINIVLIFITRS</sequence>
<dbReference type="Proteomes" id="UP000838756">
    <property type="component" value="Unassembled WGS sequence"/>
</dbReference>
<evidence type="ECO:0000313" key="2">
    <source>
        <dbReference type="EMBL" id="CAH2236341.1"/>
    </source>
</evidence>
<comment type="caution">
    <text evidence="2">The sequence shown here is derived from an EMBL/GenBank/DDBJ whole genome shotgun (WGS) entry which is preliminary data.</text>
</comment>
<dbReference type="EMBL" id="CAKXAJ010025202">
    <property type="protein sequence ID" value="CAH2236341.1"/>
    <property type="molecule type" value="Genomic_DNA"/>
</dbReference>
<gene>
    <name evidence="2" type="primary">jg10722</name>
    <name evidence="2" type="ORF">PAEG_LOCUS13795</name>
</gene>
<protein>
    <submittedName>
        <fullName evidence="2">Jg10722 protein</fullName>
    </submittedName>
</protein>
<evidence type="ECO:0000256" key="1">
    <source>
        <dbReference type="SAM" id="MobiDB-lite"/>
    </source>
</evidence>
<evidence type="ECO:0000313" key="3">
    <source>
        <dbReference type="Proteomes" id="UP000838756"/>
    </source>
</evidence>